<name>A0A4V6WKA1_9PEZI</name>
<feature type="domain" description="CSC1/OSCA1-like N-terminal transmembrane" evidence="10">
    <location>
        <begin position="375"/>
        <end position="500"/>
    </location>
</feature>
<evidence type="ECO:0008006" key="14">
    <source>
        <dbReference type="Google" id="ProtNLM"/>
    </source>
</evidence>
<dbReference type="EMBL" id="NAJP01000012">
    <property type="protein sequence ID" value="TKA45169.1"/>
    <property type="molecule type" value="Genomic_DNA"/>
</dbReference>
<evidence type="ECO:0000256" key="7">
    <source>
        <dbReference type="SAM" id="MobiDB-lite"/>
    </source>
</evidence>
<evidence type="ECO:0000259" key="10">
    <source>
        <dbReference type="Pfam" id="PF13967"/>
    </source>
</evidence>
<dbReference type="OrthoDB" id="1076608at2759"/>
<evidence type="ECO:0000256" key="8">
    <source>
        <dbReference type="SAM" id="Phobius"/>
    </source>
</evidence>
<feature type="transmembrane region" description="Helical" evidence="8">
    <location>
        <begin position="432"/>
        <end position="451"/>
    </location>
</feature>
<dbReference type="InterPro" id="IPR003864">
    <property type="entry name" value="CSC1/OSCA1-like_7TM"/>
</dbReference>
<keyword evidence="3" id="KW-0813">Transport</keyword>
<dbReference type="InterPro" id="IPR027815">
    <property type="entry name" value="CSC1/OSCA1-like_cyt"/>
</dbReference>
<organism evidence="12 13">
    <name type="scientific">Friedmanniomyces endolithicus</name>
    <dbReference type="NCBI Taxonomy" id="329885"/>
    <lineage>
        <taxon>Eukaryota</taxon>
        <taxon>Fungi</taxon>
        <taxon>Dikarya</taxon>
        <taxon>Ascomycota</taxon>
        <taxon>Pezizomycotina</taxon>
        <taxon>Dothideomycetes</taxon>
        <taxon>Dothideomycetidae</taxon>
        <taxon>Mycosphaerellales</taxon>
        <taxon>Teratosphaeriaceae</taxon>
        <taxon>Friedmanniomyces</taxon>
    </lineage>
</organism>
<protein>
    <recommendedName>
        <fullName evidence="14">DUF221-domain-containing protein</fullName>
    </recommendedName>
</protein>
<accession>A0A4V6WKA1</accession>
<evidence type="ECO:0000256" key="4">
    <source>
        <dbReference type="ARBA" id="ARBA00022692"/>
    </source>
</evidence>
<evidence type="ECO:0000313" key="13">
    <source>
        <dbReference type="Proteomes" id="UP000310066"/>
    </source>
</evidence>
<dbReference type="Proteomes" id="UP000310066">
    <property type="component" value="Unassembled WGS sequence"/>
</dbReference>
<feature type="transmembrane region" description="Helical" evidence="8">
    <location>
        <begin position="479"/>
        <end position="498"/>
    </location>
</feature>
<reference evidence="12 13" key="1">
    <citation type="submission" date="2017-03" db="EMBL/GenBank/DDBJ databases">
        <title>Genomes of endolithic fungi from Antarctica.</title>
        <authorList>
            <person name="Coleine C."/>
            <person name="Masonjones S."/>
            <person name="Stajich J.E."/>
        </authorList>
    </citation>
    <scope>NUCLEOTIDE SEQUENCE [LARGE SCALE GENOMIC DNA]</scope>
    <source>
        <strain evidence="12 13">CCFEE 5311</strain>
    </source>
</reference>
<dbReference type="GO" id="GO:0005227">
    <property type="term" value="F:calcium-activated cation channel activity"/>
    <property type="evidence" value="ECO:0007669"/>
    <property type="project" value="InterPro"/>
</dbReference>
<evidence type="ECO:0000256" key="3">
    <source>
        <dbReference type="ARBA" id="ARBA00022448"/>
    </source>
</evidence>
<dbReference type="AlphaFoldDB" id="A0A4V6WKA1"/>
<dbReference type="InterPro" id="IPR045122">
    <property type="entry name" value="Csc1-like"/>
</dbReference>
<dbReference type="STRING" id="329885.A0A4V6WKA1"/>
<evidence type="ECO:0000259" key="11">
    <source>
        <dbReference type="Pfam" id="PF14703"/>
    </source>
</evidence>
<keyword evidence="5 8" id="KW-1133">Transmembrane helix</keyword>
<evidence type="ECO:0000259" key="9">
    <source>
        <dbReference type="Pfam" id="PF02714"/>
    </source>
</evidence>
<evidence type="ECO:0000313" key="12">
    <source>
        <dbReference type="EMBL" id="TKA45169.1"/>
    </source>
</evidence>
<proteinExistence type="inferred from homology"/>
<evidence type="ECO:0000256" key="2">
    <source>
        <dbReference type="ARBA" id="ARBA00007779"/>
    </source>
</evidence>
<dbReference type="Pfam" id="PF02714">
    <property type="entry name" value="RSN1_7TM"/>
    <property type="match status" value="1"/>
</dbReference>
<dbReference type="PANTHER" id="PTHR13018">
    <property type="entry name" value="PROBABLE MEMBRANE PROTEIN DUF221-RELATED"/>
    <property type="match status" value="1"/>
</dbReference>
<evidence type="ECO:0000256" key="6">
    <source>
        <dbReference type="ARBA" id="ARBA00023136"/>
    </source>
</evidence>
<feature type="transmembrane region" description="Helical" evidence="8">
    <location>
        <begin position="764"/>
        <end position="790"/>
    </location>
</feature>
<sequence>MLGGASTKFRHPSSSRQPKNNKYKKDISSICPHDINAPYSRTTMATTICPFFRLPVELRLHIYSFAVLDNPSITIGSAELIGSHPDIIHRLYGGKRKPYPGIPENHEPVVEACYNASLLCTTNPVTIPLSVATLPPDESHEHPHTAHLALLLVNRQVNDELTSHLKILKNSRISLFLAYPHGLHVCRTLTPHLLRQARSVHIAGSYTSQTFCSGRAACMGPTGPQIQYNGGEAPDSTSQLGELIASLFGPHATHTMQKLELRIYYPGEDSYSTVWGDDASPTVIALRNIYYGEVGIEVWRGRFGTGVHLTARPTVDGRRKRVVSTTWRRLEEGRLVRSRGRKGMRERARKGLKIWMPLDCLLFDIVVDGWTGVAKRFDRVYGPRTYLSVLDDDERSPKQSAGFLGWMKEYTQIADEYVLAHSSLDNYLFLRLFKILMIVCFVGCVITWPVLFPVNATGGGGQSGLDILSFSNVENPIRYFAHAFIAWIFLGFVMFVITRESLYFAYLRQAYFLSPYVTSQISAKTVLFVDVPEDYRTEKYLRRSFRDVHHVWLVSDPGDLEDLIKKRDQAADKLEGAEIQMITQYVKTRNKKGNKGVPEENRRQNGNAGGINVDQKDRPTHRTKPLIGKKVDTIEWSRGELQRLIPEVAQKQSELQRNKGKITSAAFIEFNSVRAAQAAFQQVAHQTPFHMTPTEIGMKPDMVIWKNLGKSWWMVKAMSALCTAFVTFLCIFWTIPVAFIGVLTNINYLTDQVPFLSFINNIPSVILGVVTGLLPSLLLSVLMTLVPIICAMLAKLFEPTQGAVQLKTQSWYFAFEVIQVFLITTFSSGAASVATQVLSNPTSAPTLLAKNLPKASNFYISYFVLSA</sequence>
<evidence type="ECO:0000256" key="5">
    <source>
        <dbReference type="ARBA" id="ARBA00022989"/>
    </source>
</evidence>
<dbReference type="PANTHER" id="PTHR13018:SF26">
    <property type="entry name" value="DOMAIN PROTEIN, PUTATIVE (AFU_ORTHOLOGUE AFUA_5G10920)-RELATED"/>
    <property type="match status" value="1"/>
</dbReference>
<comment type="caution">
    <text evidence="12">The sequence shown here is derived from an EMBL/GenBank/DDBJ whole genome shotgun (WGS) entry which is preliminary data.</text>
</comment>
<dbReference type="Pfam" id="PF14703">
    <property type="entry name" value="PHM7_cyt"/>
    <property type="match status" value="1"/>
</dbReference>
<feature type="domain" description="CSC1/OSCA1-like 7TM region" evidence="9">
    <location>
        <begin position="721"/>
        <end position="866"/>
    </location>
</feature>
<evidence type="ECO:0000256" key="1">
    <source>
        <dbReference type="ARBA" id="ARBA00004141"/>
    </source>
</evidence>
<dbReference type="Pfam" id="PF13967">
    <property type="entry name" value="RSN1_TM"/>
    <property type="match status" value="1"/>
</dbReference>
<feature type="domain" description="CSC1/OSCA1-like cytosolic" evidence="11">
    <location>
        <begin position="524"/>
        <end position="707"/>
    </location>
</feature>
<dbReference type="GO" id="GO:0005886">
    <property type="term" value="C:plasma membrane"/>
    <property type="evidence" value="ECO:0007669"/>
    <property type="project" value="TreeGrafter"/>
</dbReference>
<dbReference type="InterPro" id="IPR032880">
    <property type="entry name" value="CSC1/OSCA1-like_N"/>
</dbReference>
<feature type="transmembrane region" description="Helical" evidence="8">
    <location>
        <begin position="720"/>
        <end position="744"/>
    </location>
</feature>
<feature type="region of interest" description="Disordered" evidence="7">
    <location>
        <begin position="590"/>
        <end position="623"/>
    </location>
</feature>
<comment type="subcellular location">
    <subcellularLocation>
        <location evidence="1">Membrane</location>
        <topology evidence="1">Multi-pass membrane protein</topology>
    </subcellularLocation>
</comment>
<keyword evidence="4 8" id="KW-0812">Transmembrane</keyword>
<keyword evidence="6 8" id="KW-0472">Membrane</keyword>
<gene>
    <name evidence="12" type="ORF">B0A54_04265</name>
</gene>
<comment type="similarity">
    <text evidence="2">Belongs to the CSC1 (TC 1.A.17) family.</text>
</comment>
<feature type="region of interest" description="Disordered" evidence="7">
    <location>
        <begin position="1"/>
        <end position="25"/>
    </location>
</feature>